<gene>
    <name evidence="1" type="ORF">SAMN04488089_101473</name>
</gene>
<accession>A0AAJ4W1A4</accession>
<evidence type="ECO:0000313" key="1">
    <source>
        <dbReference type="EMBL" id="SEQ07464.1"/>
    </source>
</evidence>
<comment type="caution">
    <text evidence="1">The sequence shown here is derived from an EMBL/GenBank/DDBJ whole genome shotgun (WGS) entry which is preliminary data.</text>
</comment>
<protein>
    <submittedName>
        <fullName evidence="1">Uncharacterized protein</fullName>
    </submittedName>
</protein>
<dbReference type="AlphaFoldDB" id="A0AAJ4W1A4"/>
<name>A0AAJ4W1A4_MYRPR</name>
<sequence length="82" mass="9599">MAIKIFEASEVCLLFFDRGVGRYMKNIDGCFFCKVEMFHEEHSETSPCILRIFSDSGSGVKYLNYKRLFLVKFDSDFVVFFV</sequence>
<organism evidence="1 2">
    <name type="scientific">Myroides profundi</name>
    <dbReference type="NCBI Taxonomy" id="480520"/>
    <lineage>
        <taxon>Bacteria</taxon>
        <taxon>Pseudomonadati</taxon>
        <taxon>Bacteroidota</taxon>
        <taxon>Flavobacteriia</taxon>
        <taxon>Flavobacteriales</taxon>
        <taxon>Flavobacteriaceae</taxon>
        <taxon>Myroides</taxon>
    </lineage>
</organism>
<dbReference type="EMBL" id="FOFY01000001">
    <property type="protein sequence ID" value="SEQ07464.1"/>
    <property type="molecule type" value="Genomic_DNA"/>
</dbReference>
<keyword evidence="2" id="KW-1185">Reference proteome</keyword>
<dbReference type="Proteomes" id="UP000183496">
    <property type="component" value="Unassembled WGS sequence"/>
</dbReference>
<reference evidence="1 2" key="1">
    <citation type="submission" date="2016-10" db="EMBL/GenBank/DDBJ databases">
        <authorList>
            <person name="Varghese N."/>
            <person name="Submissions S."/>
        </authorList>
    </citation>
    <scope>NUCLEOTIDE SEQUENCE [LARGE SCALE GENOMIC DNA]</scope>
    <source>
        <strain evidence="2">DSM 19823 / KCTC 23066 / CCTCC M 208030 / D25</strain>
    </source>
</reference>
<proteinExistence type="predicted"/>
<evidence type="ECO:0000313" key="2">
    <source>
        <dbReference type="Proteomes" id="UP000183496"/>
    </source>
</evidence>